<name>A0A096P9B3_OSTTA</name>
<dbReference type="GeneID" id="9831302"/>
<proteinExistence type="predicted"/>
<evidence type="ECO:0000313" key="3">
    <source>
        <dbReference type="EMBL" id="CEG00559.1"/>
    </source>
</evidence>
<sequence length="312" mass="33535">MRSTRARASATPRLGLGRARRRRGGGRARGNARRGAGREDDGTDGASSGDFITDVVGAIFGRDALRDPEPMGLKRMTREAWPDQWPATTAATAATVDGDDAILVNARSVLTQTQLEKLSLGVAYDANVHGWSASAFHTQLDGQGAGLLVGETADGEVFGGYNPIGWLGYGEARDAVSAFLYVIEEDGNAVKLPKIGGSGMAIIDESGQGPQWGPDGLKVSLEGRWAKSRLGTYYENMPSGDACLFKNTKRGTPVELKSLRVYVALEDTELAKSYQPNALQWQPGELEEIRKDDDDPNHMDGFFGKLFGGKKK</sequence>
<evidence type="ECO:0000313" key="4">
    <source>
        <dbReference type="Proteomes" id="UP000009170"/>
    </source>
</evidence>
<evidence type="ECO:0000256" key="1">
    <source>
        <dbReference type="SAM" id="MobiDB-lite"/>
    </source>
</evidence>
<feature type="compositionally biased region" description="Basic residues" evidence="1">
    <location>
        <begin position="18"/>
        <end position="32"/>
    </location>
</feature>
<feature type="region of interest" description="Disordered" evidence="1">
    <location>
        <begin position="1"/>
        <end position="49"/>
    </location>
</feature>
<keyword evidence="4" id="KW-1185">Reference proteome</keyword>
<gene>
    <name evidence="3" type="ORF">OT_ostta17g01120</name>
</gene>
<dbReference type="KEGG" id="ota:OT_ostta17g01120"/>
<feature type="compositionally biased region" description="Low complexity" evidence="1">
    <location>
        <begin position="1"/>
        <end position="17"/>
    </location>
</feature>
<feature type="domain" description="TLDc" evidence="2">
    <location>
        <begin position="117"/>
        <end position="186"/>
    </location>
</feature>
<dbReference type="RefSeq" id="XP_003083882.2">
    <property type="nucleotide sequence ID" value="XM_003083834.2"/>
</dbReference>
<dbReference type="InterPro" id="IPR006571">
    <property type="entry name" value="TLDc_dom"/>
</dbReference>
<dbReference type="Pfam" id="PF07534">
    <property type="entry name" value="TLD"/>
    <property type="match status" value="1"/>
</dbReference>
<comment type="caution">
    <text evidence="3">The sequence shown here is derived from an EMBL/GenBank/DDBJ whole genome shotgun (WGS) entry which is preliminary data.</text>
</comment>
<dbReference type="OrthoDB" id="25620at2759"/>
<reference evidence="4" key="1">
    <citation type="journal article" date="2006" name="Proc. Natl. Acad. Sci. U.S.A.">
        <title>Genome analysis of the smallest free-living eukaryote Ostreococcus tauri unveils many unique features.</title>
        <authorList>
            <person name="Derelle E."/>
            <person name="Ferraz C."/>
            <person name="Rombauts S."/>
            <person name="Rouze P."/>
            <person name="Worden A.Z."/>
            <person name="Robbens S."/>
            <person name="Partensky F."/>
            <person name="Degroeve S."/>
            <person name="Echeynie S."/>
            <person name="Cooke R."/>
            <person name="Saeys Y."/>
            <person name="Wuyts J."/>
            <person name="Jabbari K."/>
            <person name="Bowler C."/>
            <person name="Panaud O."/>
            <person name="Piegu B."/>
            <person name="Ball S.G."/>
            <person name="Ral J.-P."/>
            <person name="Bouget F.-Y."/>
            <person name="Piganeau G."/>
            <person name="De Baets B."/>
            <person name="Picard A."/>
            <person name="Delseny M."/>
            <person name="Demaille J."/>
            <person name="Van de Peer Y."/>
            <person name="Moreau H."/>
        </authorList>
    </citation>
    <scope>NUCLEOTIDE SEQUENCE [LARGE SCALE GENOMIC DNA]</scope>
    <source>
        <strain evidence="4">OTTH 0595 / CCAP 157/2 / RCC745</strain>
    </source>
</reference>
<reference evidence="3 4" key="2">
    <citation type="journal article" date="2014" name="BMC Genomics">
        <title>An improved genome of the model marine alga Ostreococcus tauri unfolds by assessing Illumina de novo assemblies.</title>
        <authorList>
            <person name="Blanc-Mathieu R."/>
            <person name="Verhelst B."/>
            <person name="Derelle E."/>
            <person name="Rombauts S."/>
            <person name="Bouget F.Y."/>
            <person name="Carre I."/>
            <person name="Chateau A."/>
            <person name="Eyre-Walker A."/>
            <person name="Grimsley N."/>
            <person name="Moreau H."/>
            <person name="Piegu B."/>
            <person name="Rivals E."/>
            <person name="Schackwitz W."/>
            <person name="Van de Peer Y."/>
            <person name="Piganeau G."/>
        </authorList>
    </citation>
    <scope>NUCLEOTIDE SEQUENCE [LARGE SCALE GENOMIC DNA]</scope>
    <source>
        <strain evidence="4">OTTH 0595 / CCAP 157/2 / RCC745</strain>
    </source>
</reference>
<dbReference type="Proteomes" id="UP000009170">
    <property type="component" value="Unassembled WGS sequence"/>
</dbReference>
<evidence type="ECO:0000259" key="2">
    <source>
        <dbReference type="Pfam" id="PF07534"/>
    </source>
</evidence>
<accession>A0A096P9B3</accession>
<dbReference type="EMBL" id="CAID01000017">
    <property type="protein sequence ID" value="CEG00559.1"/>
    <property type="molecule type" value="Genomic_DNA"/>
</dbReference>
<dbReference type="InParanoid" id="A0A096P9B3"/>
<dbReference type="AlphaFoldDB" id="A0A096P9B3"/>
<dbReference type="STRING" id="70448.A0A096P9B3"/>
<protein>
    <submittedName>
        <fullName evidence="3">Interferon-induced protein 44 family</fullName>
    </submittedName>
</protein>
<organism evidence="3 4">
    <name type="scientific">Ostreococcus tauri</name>
    <name type="common">Marine green alga</name>
    <dbReference type="NCBI Taxonomy" id="70448"/>
    <lineage>
        <taxon>Eukaryota</taxon>
        <taxon>Viridiplantae</taxon>
        <taxon>Chlorophyta</taxon>
        <taxon>Mamiellophyceae</taxon>
        <taxon>Mamiellales</taxon>
        <taxon>Bathycoccaceae</taxon>
        <taxon>Ostreococcus</taxon>
    </lineage>
</organism>